<evidence type="ECO:0000313" key="3">
    <source>
        <dbReference type="EMBL" id="EAU82734.2"/>
    </source>
</evidence>
<dbReference type="Gene3D" id="1.20.1280.50">
    <property type="match status" value="1"/>
</dbReference>
<protein>
    <submittedName>
        <fullName evidence="3">Uncharacterized protein</fullName>
    </submittedName>
</protein>
<organism evidence="3 4">
    <name type="scientific">Coprinopsis cinerea (strain Okayama-7 / 130 / ATCC MYA-4618 / FGSC 9003)</name>
    <name type="common">Inky cap fungus</name>
    <name type="synonym">Hormographiella aspergillata</name>
    <dbReference type="NCBI Taxonomy" id="240176"/>
    <lineage>
        <taxon>Eukaryota</taxon>
        <taxon>Fungi</taxon>
        <taxon>Dikarya</taxon>
        <taxon>Basidiomycota</taxon>
        <taxon>Agaricomycotina</taxon>
        <taxon>Agaricomycetes</taxon>
        <taxon>Agaricomycetidae</taxon>
        <taxon>Agaricales</taxon>
        <taxon>Agaricineae</taxon>
        <taxon>Psathyrellaceae</taxon>
        <taxon>Coprinopsis</taxon>
    </lineage>
</organism>
<accession>A8P637</accession>
<dbReference type="OrthoDB" id="2882152at2759"/>
<dbReference type="InParanoid" id="A8P637"/>
<dbReference type="SUPFAM" id="SSF52047">
    <property type="entry name" value="RNI-like"/>
    <property type="match status" value="1"/>
</dbReference>
<dbReference type="AlphaFoldDB" id="A8P637"/>
<feature type="compositionally biased region" description="Acidic residues" evidence="2">
    <location>
        <begin position="599"/>
        <end position="619"/>
    </location>
</feature>
<feature type="region of interest" description="Disordered" evidence="2">
    <location>
        <begin position="591"/>
        <end position="619"/>
    </location>
</feature>
<dbReference type="EMBL" id="AACS02000005">
    <property type="protein sequence ID" value="EAU82734.2"/>
    <property type="molecule type" value="Genomic_DNA"/>
</dbReference>
<dbReference type="RefSeq" id="XP_001839074.2">
    <property type="nucleotide sequence ID" value="XM_001839022.2"/>
</dbReference>
<proteinExistence type="predicted"/>
<dbReference type="HOGENOM" id="CLU_024199_2_0_1"/>
<evidence type="ECO:0000256" key="1">
    <source>
        <dbReference type="SAM" id="Coils"/>
    </source>
</evidence>
<dbReference type="GeneID" id="6015675"/>
<dbReference type="KEGG" id="cci:CC1G_10639"/>
<evidence type="ECO:0000313" key="4">
    <source>
        <dbReference type="Proteomes" id="UP000001861"/>
    </source>
</evidence>
<dbReference type="Proteomes" id="UP000001861">
    <property type="component" value="Unassembled WGS sequence"/>
</dbReference>
<sequence length="619" mass="70389">MLRETENLESLEAQVAALESQKIDLDREIHVLNVRRNGFVPISRLPTEILCNIFMLVRHRAEHSRKQERDPFGYWRKHKKLKAWTVITHVCHRWRNIALDCPALWSTWSHAWGPSWFEAVVDRSRDALITLELDFQWFSTIGKCISHSGDTGSAAMRTIMFVLERAFQRQYRFERVALRGRAAYLKTLLSQMANSTAYLTYLAVWHPPSPWEHSDVIVPSDFPIERAPLLKTLTLVGYPPGYWDAPDVFNQLTDLKVDLRHSRHLPILLDNMLKTLSGIPGLTKLDLTFPTNSQTLSKNKTQSPIELRNLKSLRISANCTATGRILGHLRLPASLELKLEAYRTDEASLSVLCAALTDSWFSCPLPQPSSSRSAFQFPVQYLRLRTPRLPDNPFIYSSDSSEDEDEATGIYVHNVPANPGEPQFHITITAVSRERWNIAFIHRLLSALPLHDLQTLHVSDRESRKRATWDWLASHPQISQIEELIIDKAKRQVAPFKLLKEGLSASAGDGSGARAQPHFPQLQTLQIHDIEFDDLGSNTISLRLLKKALSVRNTVGKRIKKLVIEDCSEIYPSDAEGLKLLVDEFEWDGQEFDFGSTDSDSETDTDTDVDSDALEDSLD</sequence>
<feature type="coiled-coil region" evidence="1">
    <location>
        <begin position="1"/>
        <end position="28"/>
    </location>
</feature>
<keyword evidence="1" id="KW-0175">Coiled coil</keyword>
<evidence type="ECO:0000256" key="2">
    <source>
        <dbReference type="SAM" id="MobiDB-lite"/>
    </source>
</evidence>
<keyword evidence="4" id="KW-1185">Reference proteome</keyword>
<reference evidence="3 4" key="1">
    <citation type="journal article" date="2010" name="Proc. Natl. Acad. Sci. U.S.A.">
        <title>Insights into evolution of multicellular fungi from the assembled chromosomes of the mushroom Coprinopsis cinerea (Coprinus cinereus).</title>
        <authorList>
            <person name="Stajich J.E."/>
            <person name="Wilke S.K."/>
            <person name="Ahren D."/>
            <person name="Au C.H."/>
            <person name="Birren B.W."/>
            <person name="Borodovsky M."/>
            <person name="Burns C."/>
            <person name="Canback B."/>
            <person name="Casselton L.A."/>
            <person name="Cheng C.K."/>
            <person name="Deng J."/>
            <person name="Dietrich F.S."/>
            <person name="Fargo D.C."/>
            <person name="Farman M.L."/>
            <person name="Gathman A.C."/>
            <person name="Goldberg J."/>
            <person name="Guigo R."/>
            <person name="Hoegger P.J."/>
            <person name="Hooker J.B."/>
            <person name="Huggins A."/>
            <person name="James T.Y."/>
            <person name="Kamada T."/>
            <person name="Kilaru S."/>
            <person name="Kodira C."/>
            <person name="Kues U."/>
            <person name="Kupfer D."/>
            <person name="Kwan H.S."/>
            <person name="Lomsadze A."/>
            <person name="Li W."/>
            <person name="Lilly W.W."/>
            <person name="Ma L.J."/>
            <person name="Mackey A.J."/>
            <person name="Manning G."/>
            <person name="Martin F."/>
            <person name="Muraguchi H."/>
            <person name="Natvig D.O."/>
            <person name="Palmerini H."/>
            <person name="Ramesh M.A."/>
            <person name="Rehmeyer C.J."/>
            <person name="Roe B.A."/>
            <person name="Shenoy N."/>
            <person name="Stanke M."/>
            <person name="Ter-Hovhannisyan V."/>
            <person name="Tunlid A."/>
            <person name="Velagapudi R."/>
            <person name="Vision T.J."/>
            <person name="Zeng Q."/>
            <person name="Zolan M.E."/>
            <person name="Pukkila P.J."/>
        </authorList>
    </citation>
    <scope>NUCLEOTIDE SEQUENCE [LARGE SCALE GENOMIC DNA]</scope>
    <source>
        <strain evidence="4">Okayama-7 / 130 / ATCC MYA-4618 / FGSC 9003</strain>
    </source>
</reference>
<gene>
    <name evidence="3" type="ORF">CC1G_10639</name>
</gene>
<name>A8P637_COPC7</name>
<dbReference type="OMA" id="WRSIAIN"/>
<comment type="caution">
    <text evidence="3">The sequence shown here is derived from an EMBL/GenBank/DDBJ whole genome shotgun (WGS) entry which is preliminary data.</text>
</comment>
<dbReference type="VEuPathDB" id="FungiDB:CC1G_10639"/>